<organism evidence="1 2">
    <name type="scientific">Actinocatenispora rupis</name>
    <dbReference type="NCBI Taxonomy" id="519421"/>
    <lineage>
        <taxon>Bacteria</taxon>
        <taxon>Bacillati</taxon>
        <taxon>Actinomycetota</taxon>
        <taxon>Actinomycetes</taxon>
        <taxon>Micromonosporales</taxon>
        <taxon>Micromonosporaceae</taxon>
        <taxon>Actinocatenispora</taxon>
    </lineage>
</organism>
<evidence type="ECO:0000313" key="2">
    <source>
        <dbReference type="Proteomes" id="UP000612808"/>
    </source>
</evidence>
<comment type="caution">
    <text evidence="1">The sequence shown here is derived from an EMBL/GenBank/DDBJ whole genome shotgun (WGS) entry which is preliminary data.</text>
</comment>
<accession>A0A8J3J3F2</accession>
<dbReference type="EMBL" id="BOMB01000024">
    <property type="protein sequence ID" value="GID13463.1"/>
    <property type="molecule type" value="Genomic_DNA"/>
</dbReference>
<name>A0A8J3J3F2_9ACTN</name>
<protein>
    <submittedName>
        <fullName evidence="1">Uncharacterized protein</fullName>
    </submittedName>
</protein>
<gene>
    <name evidence="1" type="ORF">Aru02nite_43520</name>
</gene>
<sequence>MEEIAYCPTCRTDRVLERPECRDGHGDDCPERCCTTCATAYLVDPALPPRAERTTRRAA</sequence>
<keyword evidence="2" id="KW-1185">Reference proteome</keyword>
<dbReference type="RefSeq" id="WP_203660521.1">
    <property type="nucleotide sequence ID" value="NZ_BAAAZM010000011.1"/>
</dbReference>
<reference evidence="1" key="1">
    <citation type="submission" date="2021-01" db="EMBL/GenBank/DDBJ databases">
        <title>Whole genome shotgun sequence of Actinocatenispora rupis NBRC 107355.</title>
        <authorList>
            <person name="Komaki H."/>
            <person name="Tamura T."/>
        </authorList>
    </citation>
    <scope>NUCLEOTIDE SEQUENCE</scope>
    <source>
        <strain evidence="1">NBRC 107355</strain>
    </source>
</reference>
<evidence type="ECO:0000313" key="1">
    <source>
        <dbReference type="EMBL" id="GID13463.1"/>
    </source>
</evidence>
<dbReference type="Proteomes" id="UP000612808">
    <property type="component" value="Unassembled WGS sequence"/>
</dbReference>
<proteinExistence type="predicted"/>
<dbReference type="AlphaFoldDB" id="A0A8J3J3F2"/>